<dbReference type="PRINTS" id="PR00033">
    <property type="entry name" value="HTHASNC"/>
</dbReference>
<dbReference type="PANTHER" id="PTHR30154">
    <property type="entry name" value="LEUCINE-RESPONSIVE REGULATORY PROTEIN"/>
    <property type="match status" value="1"/>
</dbReference>
<dbReference type="InterPro" id="IPR011008">
    <property type="entry name" value="Dimeric_a/b-barrel"/>
</dbReference>
<keyword evidence="2" id="KW-0238">DNA-binding</keyword>
<reference evidence="5 6" key="1">
    <citation type="submission" date="2017-03" db="EMBL/GenBank/DDBJ databases">
        <authorList>
            <person name="Afonso C.L."/>
            <person name="Miller P.J."/>
            <person name="Scott M.A."/>
            <person name="Spackman E."/>
            <person name="Goraichik I."/>
            <person name="Dimitrov K.M."/>
            <person name="Suarez D.L."/>
            <person name="Swayne D.E."/>
        </authorList>
    </citation>
    <scope>NUCLEOTIDE SEQUENCE [LARGE SCALE GENOMIC DNA]</scope>
    <source>
        <strain evidence="5 6">CECT 7751</strain>
    </source>
</reference>
<keyword evidence="3" id="KW-0804">Transcription</keyword>
<dbReference type="InterPro" id="IPR019885">
    <property type="entry name" value="Tscrpt_reg_HTH_AsnC-type_CS"/>
</dbReference>
<dbReference type="InterPro" id="IPR000485">
    <property type="entry name" value="AsnC-type_HTH_dom"/>
</dbReference>
<gene>
    <name evidence="5" type="primary">lrp_4</name>
    <name evidence="5" type="ORF">PSM7751_01104</name>
</gene>
<sequence length="159" mass="17974">MLDPRDKRLLLALQRDARRTNADLAEEVGLSLSACAKRVARLWAEGYLARAVALIDRRRFRKPVSAAVLVTLTAPKASVSQDFARRITACEQVTQVHAVTGEFDFLLIVQERSIDAYHDFAQEVFGEWPSVASYRTNFLLRSFKNENTLPAFCLTEVED</sequence>
<dbReference type="Proteomes" id="UP000193963">
    <property type="component" value="Unassembled WGS sequence"/>
</dbReference>
<dbReference type="InterPro" id="IPR019888">
    <property type="entry name" value="Tscrpt_reg_AsnC-like"/>
</dbReference>
<evidence type="ECO:0000259" key="4">
    <source>
        <dbReference type="PROSITE" id="PS50956"/>
    </source>
</evidence>
<dbReference type="OrthoDB" id="7856348at2"/>
<evidence type="ECO:0000256" key="1">
    <source>
        <dbReference type="ARBA" id="ARBA00023015"/>
    </source>
</evidence>
<protein>
    <submittedName>
        <fullName evidence="5">Leucine-responsive regulatory protein</fullName>
    </submittedName>
</protein>
<dbReference type="InterPro" id="IPR036388">
    <property type="entry name" value="WH-like_DNA-bd_sf"/>
</dbReference>
<dbReference type="InterPro" id="IPR036390">
    <property type="entry name" value="WH_DNA-bd_sf"/>
</dbReference>
<feature type="domain" description="HTH asnC-type" evidence="4">
    <location>
        <begin position="2"/>
        <end position="63"/>
    </location>
</feature>
<evidence type="ECO:0000313" key="5">
    <source>
        <dbReference type="EMBL" id="SLN28084.1"/>
    </source>
</evidence>
<name>A0A1X6YQ84_9RHOB</name>
<dbReference type="AlphaFoldDB" id="A0A1X6YQ84"/>
<dbReference type="Pfam" id="PF01037">
    <property type="entry name" value="AsnC_trans_reg"/>
    <property type="match status" value="1"/>
</dbReference>
<dbReference type="GO" id="GO:0005829">
    <property type="term" value="C:cytosol"/>
    <property type="evidence" value="ECO:0007669"/>
    <property type="project" value="TreeGrafter"/>
</dbReference>
<proteinExistence type="predicted"/>
<dbReference type="Gene3D" id="1.10.10.10">
    <property type="entry name" value="Winged helix-like DNA-binding domain superfamily/Winged helix DNA-binding domain"/>
    <property type="match status" value="1"/>
</dbReference>
<dbReference type="Pfam" id="PF13412">
    <property type="entry name" value="HTH_24"/>
    <property type="match status" value="1"/>
</dbReference>
<dbReference type="InterPro" id="IPR019887">
    <property type="entry name" value="Tscrpt_reg_AsnC/Lrp_C"/>
</dbReference>
<dbReference type="PANTHER" id="PTHR30154:SF34">
    <property type="entry name" value="TRANSCRIPTIONAL REGULATOR AZLB"/>
    <property type="match status" value="1"/>
</dbReference>
<evidence type="ECO:0000313" key="6">
    <source>
        <dbReference type="Proteomes" id="UP000193963"/>
    </source>
</evidence>
<evidence type="ECO:0000256" key="2">
    <source>
        <dbReference type="ARBA" id="ARBA00023125"/>
    </source>
</evidence>
<dbReference type="SUPFAM" id="SSF46785">
    <property type="entry name" value="Winged helix' DNA-binding domain"/>
    <property type="match status" value="1"/>
</dbReference>
<organism evidence="5 6">
    <name type="scientific">Pseudooceanicola marinus</name>
    <dbReference type="NCBI Taxonomy" id="396013"/>
    <lineage>
        <taxon>Bacteria</taxon>
        <taxon>Pseudomonadati</taxon>
        <taxon>Pseudomonadota</taxon>
        <taxon>Alphaproteobacteria</taxon>
        <taxon>Rhodobacterales</taxon>
        <taxon>Paracoccaceae</taxon>
        <taxon>Pseudooceanicola</taxon>
    </lineage>
</organism>
<evidence type="ECO:0000256" key="3">
    <source>
        <dbReference type="ARBA" id="ARBA00023163"/>
    </source>
</evidence>
<dbReference type="SMART" id="SM00344">
    <property type="entry name" value="HTH_ASNC"/>
    <property type="match status" value="1"/>
</dbReference>
<keyword evidence="6" id="KW-1185">Reference proteome</keyword>
<keyword evidence="1" id="KW-0805">Transcription regulation</keyword>
<dbReference type="GO" id="GO:0043565">
    <property type="term" value="F:sequence-specific DNA binding"/>
    <property type="evidence" value="ECO:0007669"/>
    <property type="project" value="InterPro"/>
</dbReference>
<dbReference type="PROSITE" id="PS00519">
    <property type="entry name" value="HTH_ASNC_1"/>
    <property type="match status" value="1"/>
</dbReference>
<dbReference type="Gene3D" id="3.30.70.920">
    <property type="match status" value="1"/>
</dbReference>
<dbReference type="SUPFAM" id="SSF54909">
    <property type="entry name" value="Dimeric alpha+beta barrel"/>
    <property type="match status" value="1"/>
</dbReference>
<dbReference type="PROSITE" id="PS50956">
    <property type="entry name" value="HTH_ASNC_2"/>
    <property type="match status" value="1"/>
</dbReference>
<accession>A0A1X6YQ84</accession>
<dbReference type="EMBL" id="FWFN01000002">
    <property type="protein sequence ID" value="SLN28084.1"/>
    <property type="molecule type" value="Genomic_DNA"/>
</dbReference>
<dbReference type="RefSeq" id="WP_085886999.1">
    <property type="nucleotide sequence ID" value="NZ_FWFN01000002.1"/>
</dbReference>
<dbReference type="GO" id="GO:0043200">
    <property type="term" value="P:response to amino acid"/>
    <property type="evidence" value="ECO:0007669"/>
    <property type="project" value="TreeGrafter"/>
</dbReference>